<evidence type="ECO:0000313" key="1">
    <source>
        <dbReference type="EMBL" id="MBX58726.1"/>
    </source>
</evidence>
<sequence>MITNPCKHHKWTNVNLTHIEMSQVDYTEHKQM</sequence>
<organism evidence="1">
    <name type="scientific">Rhizophora mucronata</name>
    <name type="common">Asiatic mangrove</name>
    <dbReference type="NCBI Taxonomy" id="61149"/>
    <lineage>
        <taxon>Eukaryota</taxon>
        <taxon>Viridiplantae</taxon>
        <taxon>Streptophyta</taxon>
        <taxon>Embryophyta</taxon>
        <taxon>Tracheophyta</taxon>
        <taxon>Spermatophyta</taxon>
        <taxon>Magnoliopsida</taxon>
        <taxon>eudicotyledons</taxon>
        <taxon>Gunneridae</taxon>
        <taxon>Pentapetalae</taxon>
        <taxon>rosids</taxon>
        <taxon>fabids</taxon>
        <taxon>Malpighiales</taxon>
        <taxon>Rhizophoraceae</taxon>
        <taxon>Rhizophora</taxon>
    </lineage>
</organism>
<dbReference type="EMBL" id="GGEC01078242">
    <property type="protein sequence ID" value="MBX58726.1"/>
    <property type="molecule type" value="Transcribed_RNA"/>
</dbReference>
<accession>A0A2P2PVH5</accession>
<protein>
    <submittedName>
        <fullName evidence="1">Uncharacterized protein</fullName>
    </submittedName>
</protein>
<reference evidence="1" key="1">
    <citation type="submission" date="2018-02" db="EMBL/GenBank/DDBJ databases">
        <title>Rhizophora mucronata_Transcriptome.</title>
        <authorList>
            <person name="Meera S.P."/>
            <person name="Sreeshan A."/>
            <person name="Augustine A."/>
        </authorList>
    </citation>
    <scope>NUCLEOTIDE SEQUENCE</scope>
    <source>
        <tissue evidence="1">Leaf</tissue>
    </source>
</reference>
<dbReference type="AlphaFoldDB" id="A0A2P2PVH5"/>
<name>A0A2P2PVH5_RHIMU</name>
<proteinExistence type="predicted"/>